<accession>A0A1Q4L0J6</accession>
<comment type="caution">
    <text evidence="1">The sequence shown here is derived from an EMBL/GenBank/DDBJ whole genome shotgun (WGS) entry which is preliminary data.</text>
</comment>
<dbReference type="EMBL" id="MPON01000038">
    <property type="protein sequence ID" value="OKA30421.1"/>
    <property type="molecule type" value="Genomic_DNA"/>
</dbReference>
<dbReference type="RefSeq" id="WP_073519198.1">
    <property type="nucleotide sequence ID" value="NZ_MPOM01000052.1"/>
</dbReference>
<gene>
    <name evidence="1" type="ORF">BJR07_30035</name>
</gene>
<organism evidence="1 2">
    <name type="scientific">Bacillus cereus</name>
    <dbReference type="NCBI Taxonomy" id="1396"/>
    <lineage>
        <taxon>Bacteria</taxon>
        <taxon>Bacillati</taxon>
        <taxon>Bacillota</taxon>
        <taxon>Bacilli</taxon>
        <taxon>Bacillales</taxon>
        <taxon>Bacillaceae</taxon>
        <taxon>Bacillus</taxon>
        <taxon>Bacillus cereus group</taxon>
    </lineage>
</organism>
<evidence type="ECO:0000313" key="2">
    <source>
        <dbReference type="Proteomes" id="UP000186535"/>
    </source>
</evidence>
<dbReference type="AlphaFoldDB" id="A0A1Q4L0J6"/>
<protein>
    <submittedName>
        <fullName evidence="1">Uncharacterized protein</fullName>
    </submittedName>
</protein>
<reference evidence="1 2" key="1">
    <citation type="submission" date="2016-11" db="EMBL/GenBank/DDBJ databases">
        <title>Identification of Bacillus cereus isolated from egg-white.</title>
        <authorList>
            <person name="Soni A."/>
            <person name="Oey I."/>
            <person name="Silcock P."/>
            <person name="Bremer P."/>
        </authorList>
    </citation>
    <scope>NUCLEOTIDE SEQUENCE [LARGE SCALE GENOMIC DNA]</scope>
    <source>
        <strain evidence="1 2">NZAS03</strain>
    </source>
</reference>
<dbReference type="Proteomes" id="UP000186535">
    <property type="component" value="Unassembled WGS sequence"/>
</dbReference>
<evidence type="ECO:0000313" key="1">
    <source>
        <dbReference type="EMBL" id="OKA30421.1"/>
    </source>
</evidence>
<name>A0A1Q4L0J6_BACCE</name>
<proteinExistence type="predicted"/>
<sequence length="66" mass="7524">MKNLDQKEKVALISVLLGALGKHQEEIDQDLFNDKVVVLNEMTDETTPKQRRETIKKVTTSLLESL</sequence>